<evidence type="ECO:0000259" key="11">
    <source>
        <dbReference type="PROSITE" id="PS50192"/>
    </source>
</evidence>
<feature type="domain" description="T-SNARE coiled-coil homology" evidence="11">
    <location>
        <begin position="157"/>
        <end position="219"/>
    </location>
</feature>
<dbReference type="SMART" id="SM00397">
    <property type="entry name" value="t_SNARE"/>
    <property type="match status" value="1"/>
</dbReference>
<dbReference type="GO" id="GO:0016020">
    <property type="term" value="C:membrane"/>
    <property type="evidence" value="ECO:0007669"/>
    <property type="project" value="InterPro"/>
</dbReference>
<evidence type="ECO:0000256" key="8">
    <source>
        <dbReference type="ARBA" id="ARBA00037801"/>
    </source>
</evidence>
<dbReference type="AlphaFoldDB" id="A0A1V9ZQ80"/>
<keyword evidence="4" id="KW-0653">Protein transport</keyword>
<dbReference type="FunFam" id="1.20.58.90:FF:000004">
    <property type="entry name" value="Syntaxin 10"/>
    <property type="match status" value="1"/>
</dbReference>
<evidence type="ECO:0000256" key="3">
    <source>
        <dbReference type="ARBA" id="ARBA00022692"/>
    </source>
</evidence>
<dbReference type="PROSITE" id="PS50192">
    <property type="entry name" value="T_SNARE"/>
    <property type="match status" value="1"/>
</dbReference>
<gene>
    <name evidence="12" type="ORF">THRCLA_06205</name>
</gene>
<keyword evidence="5 10" id="KW-1133">Transmembrane helix</keyword>
<name>A0A1V9ZQ80_9STRA</name>
<reference evidence="12 13" key="1">
    <citation type="journal article" date="2014" name="Genome Biol. Evol.">
        <title>The secreted proteins of Achlya hypogyna and Thraustotheca clavata identify the ancestral oomycete secretome and reveal gene acquisitions by horizontal gene transfer.</title>
        <authorList>
            <person name="Misner I."/>
            <person name="Blouin N."/>
            <person name="Leonard G."/>
            <person name="Richards T.A."/>
            <person name="Lane C.E."/>
        </authorList>
    </citation>
    <scope>NUCLEOTIDE SEQUENCE [LARGE SCALE GENOMIC DNA]</scope>
    <source>
        <strain evidence="12 13">ATCC 34112</strain>
    </source>
</reference>
<keyword evidence="6" id="KW-0333">Golgi apparatus</keyword>
<comment type="similarity">
    <text evidence="1">Belongs to the syntaxin family.</text>
</comment>
<feature type="transmembrane region" description="Helical" evidence="10">
    <location>
        <begin position="225"/>
        <end position="247"/>
    </location>
</feature>
<feature type="coiled-coil region" evidence="9">
    <location>
        <begin position="188"/>
        <end position="215"/>
    </location>
</feature>
<evidence type="ECO:0000313" key="12">
    <source>
        <dbReference type="EMBL" id="OQS00139.1"/>
    </source>
</evidence>
<comment type="subcellular location">
    <subcellularLocation>
        <location evidence="8">Golgi apparatus</location>
        <location evidence="8">trans-Golgi network membrane</location>
        <topology evidence="8">Single-pass type IV membrane protein</topology>
    </subcellularLocation>
</comment>
<dbReference type="SUPFAM" id="SSF47661">
    <property type="entry name" value="t-snare proteins"/>
    <property type="match status" value="1"/>
</dbReference>
<evidence type="ECO:0000256" key="4">
    <source>
        <dbReference type="ARBA" id="ARBA00022927"/>
    </source>
</evidence>
<dbReference type="PANTHER" id="PTHR12791">
    <property type="entry name" value="GOLGI SNARE BET1-RELATED"/>
    <property type="match status" value="1"/>
</dbReference>
<dbReference type="Proteomes" id="UP000243217">
    <property type="component" value="Unassembled WGS sequence"/>
</dbReference>
<keyword evidence="13" id="KW-1185">Reference proteome</keyword>
<organism evidence="12 13">
    <name type="scientific">Thraustotheca clavata</name>
    <dbReference type="NCBI Taxonomy" id="74557"/>
    <lineage>
        <taxon>Eukaryota</taxon>
        <taxon>Sar</taxon>
        <taxon>Stramenopiles</taxon>
        <taxon>Oomycota</taxon>
        <taxon>Saprolegniomycetes</taxon>
        <taxon>Saprolegniales</taxon>
        <taxon>Achlyaceae</taxon>
        <taxon>Thraustotheca</taxon>
    </lineage>
</organism>
<dbReference type="GO" id="GO:0015031">
    <property type="term" value="P:protein transport"/>
    <property type="evidence" value="ECO:0007669"/>
    <property type="project" value="UniProtKB-KW"/>
</dbReference>
<dbReference type="SUPFAM" id="SSF58038">
    <property type="entry name" value="SNARE fusion complex"/>
    <property type="match status" value="1"/>
</dbReference>
<dbReference type="STRING" id="74557.A0A1V9ZQ80"/>
<dbReference type="Gene3D" id="1.20.58.90">
    <property type="match status" value="1"/>
</dbReference>
<comment type="caution">
    <text evidence="12">The sequence shown here is derived from an EMBL/GenBank/DDBJ whole genome shotgun (WGS) entry which is preliminary data.</text>
</comment>
<evidence type="ECO:0000256" key="6">
    <source>
        <dbReference type="ARBA" id="ARBA00023034"/>
    </source>
</evidence>
<evidence type="ECO:0000256" key="5">
    <source>
        <dbReference type="ARBA" id="ARBA00022989"/>
    </source>
</evidence>
<dbReference type="Gene3D" id="1.20.5.110">
    <property type="match status" value="1"/>
</dbReference>
<evidence type="ECO:0000313" key="13">
    <source>
        <dbReference type="Proteomes" id="UP000243217"/>
    </source>
</evidence>
<protein>
    <recommendedName>
        <fullName evidence="11">t-SNARE coiled-coil homology domain-containing protein</fullName>
    </recommendedName>
</protein>
<dbReference type="GO" id="GO:0005794">
    <property type="term" value="C:Golgi apparatus"/>
    <property type="evidence" value="ECO:0007669"/>
    <property type="project" value="UniProtKB-SubCell"/>
</dbReference>
<proteinExistence type="inferred from homology"/>
<keyword evidence="9" id="KW-0175">Coiled coil</keyword>
<dbReference type="InterPro" id="IPR015260">
    <property type="entry name" value="Syntaxin-6/10/61_N"/>
</dbReference>
<dbReference type="Pfam" id="PF09177">
    <property type="entry name" value="STX6_10_61_N"/>
    <property type="match status" value="1"/>
</dbReference>
<evidence type="ECO:0000256" key="10">
    <source>
        <dbReference type="SAM" id="Phobius"/>
    </source>
</evidence>
<evidence type="ECO:0000256" key="9">
    <source>
        <dbReference type="SAM" id="Coils"/>
    </source>
</evidence>
<evidence type="ECO:0000256" key="1">
    <source>
        <dbReference type="ARBA" id="ARBA00009063"/>
    </source>
</evidence>
<dbReference type="CDD" id="cd15841">
    <property type="entry name" value="SNARE_Qc"/>
    <property type="match status" value="1"/>
</dbReference>
<keyword evidence="7 10" id="KW-0472">Membrane</keyword>
<evidence type="ECO:0000256" key="7">
    <source>
        <dbReference type="ARBA" id="ARBA00023136"/>
    </source>
</evidence>
<sequence>MEAALVSKGPSASGDPYYVFKEELESKVSSTSHKYKRWKSLYEAHDVPPTTKDFPKLTEELTKDLGSAERSLGFLEQTIRKIEDDRTRFLHIDQVELSNRKAFVSNTRQELLKMTTEVTSEVVKTKVRRDERKMLQPLESKGIDHNTILVDEKDRQQQIIKEQDTSLDQLHTSVTRIGHVAVAINTEIKSQNVMLKDVEADLDDTTERMNFVMARMSKLLKTKDTCQLSGIIILTIVLMIMVFLVIYT</sequence>
<evidence type="ECO:0000256" key="2">
    <source>
        <dbReference type="ARBA" id="ARBA00022448"/>
    </source>
</evidence>
<dbReference type="InterPro" id="IPR010989">
    <property type="entry name" value="SNARE"/>
</dbReference>
<keyword evidence="2" id="KW-0813">Transport</keyword>
<dbReference type="EMBL" id="JNBS01001748">
    <property type="protein sequence ID" value="OQS00139.1"/>
    <property type="molecule type" value="Genomic_DNA"/>
</dbReference>
<keyword evidence="3 10" id="KW-0812">Transmembrane</keyword>
<dbReference type="OrthoDB" id="546861at2759"/>
<accession>A0A1V9ZQ80</accession>
<dbReference type="InterPro" id="IPR000727">
    <property type="entry name" value="T_SNARE_dom"/>
</dbReference>
<dbReference type="GO" id="GO:0048193">
    <property type="term" value="P:Golgi vesicle transport"/>
    <property type="evidence" value="ECO:0007669"/>
    <property type="project" value="InterPro"/>
</dbReference>